<keyword evidence="6 10" id="KW-0443">Lipid metabolism</keyword>
<comment type="similarity">
    <text evidence="10">Belongs to the PlsY family.</text>
</comment>
<evidence type="ECO:0000256" key="10">
    <source>
        <dbReference type="HAMAP-Rule" id="MF_01043"/>
    </source>
</evidence>
<evidence type="ECO:0000313" key="12">
    <source>
        <dbReference type="Proteomes" id="UP000198660"/>
    </source>
</evidence>
<evidence type="ECO:0000256" key="2">
    <source>
        <dbReference type="ARBA" id="ARBA00022516"/>
    </source>
</evidence>
<dbReference type="NCBIfam" id="TIGR00023">
    <property type="entry name" value="glycerol-3-phosphate 1-O-acyltransferase PlsY"/>
    <property type="match status" value="1"/>
</dbReference>
<dbReference type="PANTHER" id="PTHR30309">
    <property type="entry name" value="INNER MEMBRANE PROTEIN YGIH"/>
    <property type="match status" value="1"/>
</dbReference>
<accession>A0A1I6TYC3</accession>
<dbReference type="Pfam" id="PF02660">
    <property type="entry name" value="G3P_acyltransf"/>
    <property type="match status" value="1"/>
</dbReference>
<comment type="function">
    <text evidence="10">Catalyzes the transfer of an acyl group from acyl-phosphate (acyl-PO(4)) to glycerol-3-phosphate (G3P) to form lysophosphatidic acid (LPA). This enzyme utilizes acyl-phosphate as fatty acyl donor, but not acyl-CoA or acyl-ACP.</text>
</comment>
<dbReference type="InterPro" id="IPR003811">
    <property type="entry name" value="G3P_acylTferase_PlsY"/>
</dbReference>
<keyword evidence="5 10" id="KW-1133">Transmembrane helix</keyword>
<protein>
    <recommendedName>
        <fullName evidence="10">Glycerol-3-phosphate acyltransferase</fullName>
    </recommendedName>
    <alternativeName>
        <fullName evidence="10">Acyl-PO4 G3P acyltransferase</fullName>
    </alternativeName>
    <alternativeName>
        <fullName evidence="10">Acyl-phosphate--glycerol-3-phosphate acyltransferase</fullName>
    </alternativeName>
    <alternativeName>
        <fullName evidence="10">G3P acyltransferase</fullName>
        <shortName evidence="10">GPAT</shortName>
        <ecNumber evidence="10">2.3.1.275</ecNumber>
    </alternativeName>
    <alternativeName>
        <fullName evidence="10">Lysophosphatidic acid synthase</fullName>
        <shortName evidence="10">LPA synthase</shortName>
    </alternativeName>
</protein>
<comment type="subcellular location">
    <subcellularLocation>
        <location evidence="10">Cell membrane</location>
        <topology evidence="10">Multi-pass membrane protein</topology>
    </subcellularLocation>
</comment>
<comment type="subunit">
    <text evidence="10">Probably interacts with PlsX.</text>
</comment>
<dbReference type="EMBL" id="FPAA01000012">
    <property type="protein sequence ID" value="SFS94175.1"/>
    <property type="molecule type" value="Genomic_DNA"/>
</dbReference>
<keyword evidence="2 10" id="KW-0444">Lipid biosynthesis</keyword>
<evidence type="ECO:0000256" key="5">
    <source>
        <dbReference type="ARBA" id="ARBA00022989"/>
    </source>
</evidence>
<evidence type="ECO:0000256" key="1">
    <source>
        <dbReference type="ARBA" id="ARBA00022475"/>
    </source>
</evidence>
<reference evidence="12" key="1">
    <citation type="submission" date="2016-10" db="EMBL/GenBank/DDBJ databases">
        <authorList>
            <person name="Varghese N."/>
            <person name="Submissions S."/>
        </authorList>
    </citation>
    <scope>NUCLEOTIDE SEQUENCE [LARGE SCALE GENOMIC DNA]</scope>
    <source>
        <strain evidence="12">DSM 45789</strain>
    </source>
</reference>
<keyword evidence="8 10" id="KW-0594">Phospholipid biosynthesis</keyword>
<dbReference type="GO" id="GO:0008654">
    <property type="term" value="P:phospholipid biosynthetic process"/>
    <property type="evidence" value="ECO:0007669"/>
    <property type="project" value="UniProtKB-UniRule"/>
</dbReference>
<comment type="caution">
    <text evidence="10">Lacks conserved residue(s) required for the propagation of feature annotation.</text>
</comment>
<evidence type="ECO:0000256" key="8">
    <source>
        <dbReference type="ARBA" id="ARBA00023209"/>
    </source>
</evidence>
<evidence type="ECO:0000256" key="3">
    <source>
        <dbReference type="ARBA" id="ARBA00022679"/>
    </source>
</evidence>
<dbReference type="HAMAP" id="MF_01043">
    <property type="entry name" value="PlsY"/>
    <property type="match status" value="1"/>
</dbReference>
<keyword evidence="4 10" id="KW-0812">Transmembrane</keyword>
<dbReference type="GO" id="GO:0005886">
    <property type="term" value="C:plasma membrane"/>
    <property type="evidence" value="ECO:0007669"/>
    <property type="project" value="UniProtKB-SubCell"/>
</dbReference>
<keyword evidence="3 10" id="KW-0808">Transferase</keyword>
<dbReference type="SMART" id="SM01207">
    <property type="entry name" value="G3P_acyltransf"/>
    <property type="match status" value="1"/>
</dbReference>
<evidence type="ECO:0000256" key="6">
    <source>
        <dbReference type="ARBA" id="ARBA00023098"/>
    </source>
</evidence>
<dbReference type="GO" id="GO:0043772">
    <property type="term" value="F:acyl-phosphate glycerol-3-phosphate acyltransferase activity"/>
    <property type="evidence" value="ECO:0007669"/>
    <property type="project" value="UniProtKB-UniRule"/>
</dbReference>
<keyword evidence="7 10" id="KW-0472">Membrane</keyword>
<sequence>MTGMSLLAILIAYLLGSISFSYVITRWTKGYDIRERGSGNAGSTNMLRVVGKGPAVLVFILDVIKGMAAVGVGYAFGVNETMLLGCGVAAIIGHNWPIFLGFRGGKGIATTIGVTALMTLSAALSSGVVAILAVILTRYVSLGSLIFIAGLPIMISILDYPTSYIYLSLIIALLGFIRHWTNIKRLAKGTESKIGSAKPQN</sequence>
<dbReference type="PANTHER" id="PTHR30309:SF0">
    <property type="entry name" value="GLYCEROL-3-PHOSPHATE ACYLTRANSFERASE-RELATED"/>
    <property type="match status" value="1"/>
</dbReference>
<dbReference type="RefSeq" id="WP_091838557.1">
    <property type="nucleotide sequence ID" value="NZ_FPAA01000012.1"/>
</dbReference>
<dbReference type="AlphaFoldDB" id="A0A1I6TYC3"/>
<keyword evidence="9 10" id="KW-1208">Phospholipid metabolism</keyword>
<comment type="pathway">
    <text evidence="10">Lipid metabolism; phospholipid metabolism.</text>
</comment>
<gene>
    <name evidence="10" type="primary">plsY</name>
    <name evidence="11" type="ORF">SAMN05444972_11213</name>
</gene>
<comment type="catalytic activity">
    <reaction evidence="10">
        <text>an acyl phosphate + sn-glycerol 3-phosphate = a 1-acyl-sn-glycero-3-phosphate + phosphate</text>
        <dbReference type="Rhea" id="RHEA:34075"/>
        <dbReference type="ChEBI" id="CHEBI:43474"/>
        <dbReference type="ChEBI" id="CHEBI:57597"/>
        <dbReference type="ChEBI" id="CHEBI:57970"/>
        <dbReference type="ChEBI" id="CHEBI:59918"/>
        <dbReference type="EC" id="2.3.1.275"/>
    </reaction>
</comment>
<keyword evidence="11" id="KW-0012">Acyltransferase</keyword>
<keyword evidence="12" id="KW-1185">Reference proteome</keyword>
<feature type="transmembrane region" description="Helical" evidence="10">
    <location>
        <begin position="164"/>
        <end position="181"/>
    </location>
</feature>
<proteinExistence type="inferred from homology"/>
<evidence type="ECO:0000256" key="7">
    <source>
        <dbReference type="ARBA" id="ARBA00023136"/>
    </source>
</evidence>
<evidence type="ECO:0000256" key="4">
    <source>
        <dbReference type="ARBA" id="ARBA00022692"/>
    </source>
</evidence>
<dbReference type="OrthoDB" id="9777124at2"/>
<dbReference type="EC" id="2.3.1.275" evidence="10"/>
<feature type="transmembrane region" description="Helical" evidence="10">
    <location>
        <begin position="139"/>
        <end position="158"/>
    </location>
</feature>
<feature type="transmembrane region" description="Helical" evidence="10">
    <location>
        <begin position="108"/>
        <end position="132"/>
    </location>
</feature>
<name>A0A1I6TYC3_9BACL</name>
<keyword evidence="1 10" id="KW-1003">Cell membrane</keyword>
<evidence type="ECO:0000313" key="11">
    <source>
        <dbReference type="EMBL" id="SFS94175.1"/>
    </source>
</evidence>
<evidence type="ECO:0000256" key="9">
    <source>
        <dbReference type="ARBA" id="ARBA00023264"/>
    </source>
</evidence>
<organism evidence="11 12">
    <name type="scientific">Marininema halotolerans</name>
    <dbReference type="NCBI Taxonomy" id="1155944"/>
    <lineage>
        <taxon>Bacteria</taxon>
        <taxon>Bacillati</taxon>
        <taxon>Bacillota</taxon>
        <taxon>Bacilli</taxon>
        <taxon>Bacillales</taxon>
        <taxon>Thermoactinomycetaceae</taxon>
        <taxon>Marininema</taxon>
    </lineage>
</organism>
<dbReference type="Proteomes" id="UP000198660">
    <property type="component" value="Unassembled WGS sequence"/>
</dbReference>
<dbReference type="UniPathway" id="UPA00085"/>